<dbReference type="EMBL" id="JAHWDP010000003">
    <property type="protein sequence ID" value="MBW2938080.1"/>
    <property type="molecule type" value="Genomic_DNA"/>
</dbReference>
<sequence>MELYDVLNFTNAARTHRLKAAKWVLDHPETLEELVHFCFKNDKEISHKANWVLEFVCLKELRLLYPHLDYFFQHLSSVKEDSSVRPLSHICELLCIVYFKEKDPLLKKALTEKHKELMVECCFDWLITNQKVACEVRAMTCLYYLGTEKDWIHPELKTIINQNIYTSSAGYQSRGKKILQKMG</sequence>
<organism evidence="1 2">
    <name type="scientific">Halomarinibacterium sedimenti</name>
    <dbReference type="NCBI Taxonomy" id="2857106"/>
    <lineage>
        <taxon>Bacteria</taxon>
        <taxon>Pseudomonadati</taxon>
        <taxon>Bacteroidota</taxon>
        <taxon>Flavobacteriia</taxon>
        <taxon>Flavobacteriales</taxon>
        <taxon>Flavobacteriaceae</taxon>
        <taxon>Halomarinibacterium</taxon>
    </lineage>
</organism>
<keyword evidence="1" id="KW-0456">Lyase</keyword>
<dbReference type="GO" id="GO:0016829">
    <property type="term" value="F:lyase activity"/>
    <property type="evidence" value="ECO:0007669"/>
    <property type="project" value="UniProtKB-KW"/>
</dbReference>
<protein>
    <submittedName>
        <fullName evidence="1">Adenylosuccinate lyase</fullName>
    </submittedName>
</protein>
<evidence type="ECO:0000313" key="2">
    <source>
        <dbReference type="Proteomes" id="UP001138686"/>
    </source>
</evidence>
<evidence type="ECO:0000313" key="1">
    <source>
        <dbReference type="EMBL" id="MBW2938080.1"/>
    </source>
</evidence>
<gene>
    <name evidence="1" type="ORF">KXJ69_08175</name>
</gene>
<dbReference type="AlphaFoldDB" id="A0A9X1FNX7"/>
<comment type="caution">
    <text evidence="1">The sequence shown here is derived from an EMBL/GenBank/DDBJ whole genome shotgun (WGS) entry which is preliminary data.</text>
</comment>
<name>A0A9X1FNX7_9FLAO</name>
<accession>A0A9X1FNX7</accession>
<dbReference type="RefSeq" id="WP_219052520.1">
    <property type="nucleotide sequence ID" value="NZ_JAHWDP010000003.1"/>
</dbReference>
<dbReference type="Proteomes" id="UP001138686">
    <property type="component" value="Unassembled WGS sequence"/>
</dbReference>
<reference evidence="1" key="1">
    <citation type="submission" date="2021-07" db="EMBL/GenBank/DDBJ databases">
        <title>Aureisphaera sp. CAU 1614 isolated from sea sediment.</title>
        <authorList>
            <person name="Kim W."/>
        </authorList>
    </citation>
    <scope>NUCLEOTIDE SEQUENCE</scope>
    <source>
        <strain evidence="1">CAU 1614</strain>
    </source>
</reference>
<keyword evidence="2" id="KW-1185">Reference proteome</keyword>
<proteinExistence type="predicted"/>